<feature type="transmembrane region" description="Helical" evidence="8">
    <location>
        <begin position="41"/>
        <end position="61"/>
    </location>
</feature>
<dbReference type="PIRSF" id="PIRSF006102">
    <property type="entry name" value="NQR_DE"/>
    <property type="match status" value="1"/>
</dbReference>
<keyword evidence="4 8" id="KW-1278">Translocase</keyword>
<dbReference type="PANTHER" id="PTHR30586:SF0">
    <property type="entry name" value="ION-TRANSLOCATING OXIDOREDUCTASE COMPLEX SUBUNIT E"/>
    <property type="match status" value="1"/>
</dbReference>
<dbReference type="PANTHER" id="PTHR30586">
    <property type="entry name" value="ELECTRON TRANSPORT COMPLEX PROTEIN RNFE"/>
    <property type="match status" value="1"/>
</dbReference>
<evidence type="ECO:0000256" key="7">
    <source>
        <dbReference type="ARBA" id="ARBA00023136"/>
    </source>
</evidence>
<dbReference type="Proteomes" id="UP001446205">
    <property type="component" value="Unassembled WGS sequence"/>
</dbReference>
<evidence type="ECO:0000256" key="3">
    <source>
        <dbReference type="ARBA" id="ARBA00022692"/>
    </source>
</evidence>
<reference evidence="9 10" key="1">
    <citation type="submission" date="2024-04" db="EMBL/GenBank/DDBJ databases">
        <authorList>
            <person name="Abashina T."/>
            <person name="Shaikin A."/>
        </authorList>
    </citation>
    <scope>NUCLEOTIDE SEQUENCE [LARGE SCALE GENOMIC DNA]</scope>
    <source>
        <strain evidence="9 10">AAFK</strain>
    </source>
</reference>
<evidence type="ECO:0000256" key="5">
    <source>
        <dbReference type="ARBA" id="ARBA00022982"/>
    </source>
</evidence>
<comment type="function">
    <text evidence="8">Part of a membrane-bound complex that couples electron transfer with translocation of ions across the membrane.</text>
</comment>
<dbReference type="EMBL" id="JBBPCO010000001">
    <property type="protein sequence ID" value="MEK8088248.1"/>
    <property type="molecule type" value="Genomic_DNA"/>
</dbReference>
<dbReference type="EC" id="7.-.-.-" evidence="8"/>
<proteinExistence type="inferred from homology"/>
<dbReference type="InterPro" id="IPR010968">
    <property type="entry name" value="RnfE"/>
</dbReference>
<dbReference type="InterPro" id="IPR003667">
    <property type="entry name" value="NqrDE/RnfAE"/>
</dbReference>
<dbReference type="NCBIfam" id="NF009070">
    <property type="entry name" value="PRK12405.1"/>
    <property type="match status" value="1"/>
</dbReference>
<dbReference type="HAMAP" id="MF_00478">
    <property type="entry name" value="RsxE_RnfE"/>
    <property type="match status" value="1"/>
</dbReference>
<feature type="transmembrane region" description="Helical" evidence="8">
    <location>
        <begin position="184"/>
        <end position="204"/>
    </location>
</feature>
<keyword evidence="8" id="KW-1003">Cell membrane</keyword>
<evidence type="ECO:0000256" key="6">
    <source>
        <dbReference type="ARBA" id="ARBA00022989"/>
    </source>
</evidence>
<gene>
    <name evidence="8" type="primary">rnfE</name>
    <name evidence="9" type="ORF">WOB96_00585</name>
</gene>
<evidence type="ECO:0000256" key="1">
    <source>
        <dbReference type="ARBA" id="ARBA00004127"/>
    </source>
</evidence>
<comment type="caution">
    <text evidence="9">The sequence shown here is derived from an EMBL/GenBank/DDBJ whole genome shotgun (WGS) entry which is preliminary data.</text>
</comment>
<feature type="transmembrane region" description="Helical" evidence="8">
    <location>
        <begin position="129"/>
        <end position="150"/>
    </location>
</feature>
<organism evidence="9 10">
    <name type="scientific">Thermithiobacillus plumbiphilus</name>
    <dbReference type="NCBI Taxonomy" id="1729899"/>
    <lineage>
        <taxon>Bacteria</taxon>
        <taxon>Pseudomonadati</taxon>
        <taxon>Pseudomonadota</taxon>
        <taxon>Acidithiobacillia</taxon>
        <taxon>Acidithiobacillales</taxon>
        <taxon>Thermithiobacillaceae</taxon>
        <taxon>Thermithiobacillus</taxon>
    </lineage>
</organism>
<protein>
    <recommendedName>
        <fullName evidence="8">Ion-translocating oxidoreductase complex subunit E</fullName>
        <ecNumber evidence="8">7.-.-.-</ecNumber>
    </recommendedName>
    <alternativeName>
        <fullName evidence="8">Rnf electron transport complex subunit E</fullName>
    </alternativeName>
</protein>
<feature type="transmembrane region" description="Helical" evidence="8">
    <location>
        <begin position="99"/>
        <end position="117"/>
    </location>
</feature>
<keyword evidence="7 8" id="KW-0472">Membrane</keyword>
<keyword evidence="6 8" id="KW-1133">Transmembrane helix</keyword>
<evidence type="ECO:0000256" key="4">
    <source>
        <dbReference type="ARBA" id="ARBA00022967"/>
    </source>
</evidence>
<evidence type="ECO:0000256" key="8">
    <source>
        <dbReference type="HAMAP-Rule" id="MF_00478"/>
    </source>
</evidence>
<keyword evidence="10" id="KW-1185">Reference proteome</keyword>
<feature type="transmembrane region" description="Helical" evidence="8">
    <location>
        <begin position="73"/>
        <end position="93"/>
    </location>
</feature>
<evidence type="ECO:0000313" key="9">
    <source>
        <dbReference type="EMBL" id="MEK8088248.1"/>
    </source>
</evidence>
<comment type="similarity">
    <text evidence="8">Belongs to the NqrDE/RnfAE family.</text>
</comment>
<dbReference type="NCBIfam" id="TIGR01948">
    <property type="entry name" value="rnfE"/>
    <property type="match status" value="1"/>
</dbReference>
<evidence type="ECO:0000313" key="10">
    <source>
        <dbReference type="Proteomes" id="UP001446205"/>
    </source>
</evidence>
<dbReference type="Pfam" id="PF02508">
    <property type="entry name" value="Rnf-Nqr"/>
    <property type="match status" value="1"/>
</dbReference>
<keyword evidence="2 8" id="KW-0813">Transport</keyword>
<sequence length="233" mass="24674">MSDTTYSEIVKNGLWSNNPALVQLLGMCPTMAVTTSAVNGIGMGLATTLVVVASNASVSLVRDLVSPEIRVPAFILIIAAFTTIIDLSMNAYVHELHKVLGIFIPLIVTNCFVLGRAEAFASKHAPGKAALDGLMMGIGFTLALFVLGGMREILGKGTLLSGAHTFFGQGAQWLEMTIIPNFDGFLFMILPPGAFIGLGLMIALKNYLDQRAKQRPVVQPASNRAPDAALAAD</sequence>
<keyword evidence="5 8" id="KW-0249">Electron transport</keyword>
<comment type="subunit">
    <text evidence="8">The complex is composed of six subunits: RnfA, RnfB, RnfC, RnfD, RnfE and RnfG.</text>
</comment>
<dbReference type="RefSeq" id="WP_341369314.1">
    <property type="nucleotide sequence ID" value="NZ_JBBPCO010000001.1"/>
</dbReference>
<keyword evidence="8" id="KW-0997">Cell inner membrane</keyword>
<comment type="subcellular location">
    <subcellularLocation>
        <location evidence="8">Cell inner membrane</location>
        <topology evidence="8">Multi-pass membrane protein</topology>
    </subcellularLocation>
    <subcellularLocation>
        <location evidence="1">Endomembrane system</location>
        <topology evidence="1">Multi-pass membrane protein</topology>
    </subcellularLocation>
</comment>
<evidence type="ECO:0000256" key="2">
    <source>
        <dbReference type="ARBA" id="ARBA00022448"/>
    </source>
</evidence>
<accession>A0ABU9D6D6</accession>
<name>A0ABU9D6D6_9PROT</name>
<keyword evidence="3 8" id="KW-0812">Transmembrane</keyword>